<evidence type="ECO:0000256" key="7">
    <source>
        <dbReference type="PIRNR" id="PIRNR028513"/>
    </source>
</evidence>
<dbReference type="RefSeq" id="WP_042801289.1">
    <property type="nucleotide sequence ID" value="NZ_AVSP01000004.1"/>
</dbReference>
<keyword evidence="1 6" id="KW-1003">Cell membrane</keyword>
<comment type="function">
    <text evidence="6">Involved in the assembly of lipopolysaccharide (LPS). Required for the translocation of LPS from the inner membrane to the outer membrane. Facilitates the transfer of LPS from the inner membrane to the periplasmic protein LptA. Could be a docking site for LptA.</text>
</comment>
<gene>
    <name evidence="6" type="primary">lptC</name>
    <name evidence="8" type="ORF">AK33_01315</name>
</gene>
<dbReference type="NCBIfam" id="TIGR04409">
    <property type="entry name" value="LptC_YrbK"/>
    <property type="match status" value="1"/>
</dbReference>
<evidence type="ECO:0000256" key="4">
    <source>
        <dbReference type="ARBA" id="ARBA00022989"/>
    </source>
</evidence>
<keyword evidence="3 6" id="KW-0812">Transmembrane</keyword>
<sequence>MNTRLTVVLLLIVAVLGGWYYSLQEKNNSGLDQLIKKEGQPEYVGNKMSTSVYDLTGKPQYFAQADEIKRYESTERTEFLKPFIELFAKDSDVKQWKVSADHAEITKDKILNLTGNVQLNALDPLSRLQKISTDKLTVDLNTQDIFTESTVKSVGLGFTTTGVGLKGNLKQQVATLQKDVKSYLEPTIIKQTQE</sequence>
<dbReference type="Pfam" id="PF06835">
    <property type="entry name" value="LptC"/>
    <property type="match status" value="1"/>
</dbReference>
<dbReference type="InterPro" id="IPR010664">
    <property type="entry name" value="LipoPS_assembly_LptC-rel"/>
</dbReference>
<name>A0A011MKR0_9PAST</name>
<accession>A0A011MKR0</accession>
<evidence type="ECO:0000256" key="5">
    <source>
        <dbReference type="ARBA" id="ARBA00023136"/>
    </source>
</evidence>
<keyword evidence="5 6" id="KW-0472">Membrane</keyword>
<dbReference type="PANTHER" id="PTHR37481:SF1">
    <property type="entry name" value="LIPOPOLYSACCHARIDE EXPORT SYSTEM PROTEIN LPTC"/>
    <property type="match status" value="1"/>
</dbReference>
<evidence type="ECO:0000313" key="9">
    <source>
        <dbReference type="Proteomes" id="UP000054123"/>
    </source>
</evidence>
<dbReference type="GO" id="GO:0015221">
    <property type="term" value="F:lipopolysaccharide transmembrane transporter activity"/>
    <property type="evidence" value="ECO:0007669"/>
    <property type="project" value="InterPro"/>
</dbReference>
<dbReference type="PANTHER" id="PTHR37481">
    <property type="entry name" value="LIPOPOLYSACCHARIDE EXPORT SYSTEM PROTEIN LPTC"/>
    <property type="match status" value="1"/>
</dbReference>
<comment type="function">
    <text evidence="7">Required for the translocation of lipopolysaccharide (LPS) from the inner membrane to the outer membrane.</text>
</comment>
<dbReference type="Proteomes" id="UP000054123">
    <property type="component" value="Unassembled WGS sequence"/>
</dbReference>
<evidence type="ECO:0000256" key="3">
    <source>
        <dbReference type="ARBA" id="ARBA00022692"/>
    </source>
</evidence>
<dbReference type="InterPro" id="IPR026265">
    <property type="entry name" value="LptC"/>
</dbReference>
<dbReference type="PIRSF" id="PIRSF028513">
    <property type="entry name" value="LptC"/>
    <property type="match status" value="1"/>
</dbReference>
<keyword evidence="9" id="KW-1185">Reference proteome</keyword>
<dbReference type="OrthoDB" id="5659892at2"/>
<evidence type="ECO:0000256" key="2">
    <source>
        <dbReference type="ARBA" id="ARBA00022519"/>
    </source>
</evidence>
<comment type="caution">
    <text evidence="8">The sequence shown here is derived from an EMBL/GenBank/DDBJ whole genome shotgun (WGS) entry which is preliminary data.</text>
</comment>
<evidence type="ECO:0000256" key="1">
    <source>
        <dbReference type="ARBA" id="ARBA00022475"/>
    </source>
</evidence>
<comment type="subunit">
    <text evidence="6">Component of the lipopolysaccharide transport and assembly complex. Interacts with LptA and the LptBFG transporter complex.</text>
</comment>
<dbReference type="GO" id="GO:0005886">
    <property type="term" value="C:plasma membrane"/>
    <property type="evidence" value="ECO:0007669"/>
    <property type="project" value="UniProtKB-SubCell"/>
</dbReference>
<dbReference type="GO" id="GO:0030288">
    <property type="term" value="C:outer membrane-bounded periplasmic space"/>
    <property type="evidence" value="ECO:0007669"/>
    <property type="project" value="TreeGrafter"/>
</dbReference>
<keyword evidence="2 6" id="KW-0997">Cell inner membrane</keyword>
<dbReference type="InterPro" id="IPR052363">
    <property type="entry name" value="LPS_export_LptC"/>
</dbReference>
<dbReference type="GO" id="GO:0017089">
    <property type="term" value="F:glycolipid transfer activity"/>
    <property type="evidence" value="ECO:0007669"/>
    <property type="project" value="TreeGrafter"/>
</dbReference>
<evidence type="ECO:0000313" key="8">
    <source>
        <dbReference type="EMBL" id="EXI63071.1"/>
    </source>
</evidence>
<dbReference type="PATRIC" id="fig|1450449.3.peg.216"/>
<dbReference type="GO" id="GO:0043165">
    <property type="term" value="P:Gram-negative-bacterium-type cell outer membrane assembly"/>
    <property type="evidence" value="ECO:0007669"/>
    <property type="project" value="UniProtKB-UniRule"/>
</dbReference>
<protein>
    <recommendedName>
        <fullName evidence="6 7">Lipopolysaccharide export system protein LptC</fullName>
    </recommendedName>
</protein>
<organism evidence="8 9">
    <name type="scientific">Mannheimia granulomatis</name>
    <dbReference type="NCBI Taxonomy" id="85402"/>
    <lineage>
        <taxon>Bacteria</taxon>
        <taxon>Pseudomonadati</taxon>
        <taxon>Pseudomonadota</taxon>
        <taxon>Gammaproteobacteria</taxon>
        <taxon>Pasteurellales</taxon>
        <taxon>Pasteurellaceae</taxon>
        <taxon>Mannheimia</taxon>
    </lineage>
</organism>
<keyword evidence="4 6" id="KW-1133">Transmembrane helix</keyword>
<comment type="subcellular location">
    <subcellularLocation>
        <location evidence="6">Cell inner membrane</location>
        <topology evidence="6">Single-pass membrane protein</topology>
    </subcellularLocation>
</comment>
<dbReference type="STRING" id="1122190.GCA_000621105_00256"/>
<evidence type="ECO:0000256" key="6">
    <source>
        <dbReference type="HAMAP-Rule" id="MF_01915"/>
    </source>
</evidence>
<proteinExistence type="inferred from homology"/>
<dbReference type="HAMAP" id="MF_01915">
    <property type="entry name" value="LPS_assembly_LptC"/>
    <property type="match status" value="1"/>
</dbReference>
<comment type="similarity">
    <text evidence="6 7">Belongs to the LptC family.</text>
</comment>
<dbReference type="AlphaFoldDB" id="A0A011MKR0"/>
<reference evidence="8 9" key="1">
    <citation type="journal article" date="2014" name="Genome Announc.">
        <title>Genome Sequence of a Presumptive Mannheimia haemolytica Strain with an A1/A6-Cross-Reactive Serotype from a White-Tailed Deer (Odocoileus virginianus).</title>
        <authorList>
            <person name="Lawrence P.K."/>
            <person name="Bey R.F."/>
            <person name="Wiener B."/>
            <person name="Kittichotirat W."/>
            <person name="Bumgarner R.E."/>
        </authorList>
    </citation>
    <scope>NUCLEOTIDE SEQUENCE [LARGE SCALE GENOMIC DNA]</scope>
    <source>
        <strain evidence="8 9">PKL10</strain>
    </source>
</reference>
<dbReference type="EMBL" id="JANJ01000001">
    <property type="protein sequence ID" value="EXI63071.1"/>
    <property type="molecule type" value="Genomic_DNA"/>
</dbReference>
<dbReference type="Gene3D" id="2.60.450.10">
    <property type="entry name" value="Lipopolysaccharide (LPS) transport protein A like domain"/>
    <property type="match status" value="1"/>
</dbReference>